<dbReference type="Proteomes" id="UP000274429">
    <property type="component" value="Unassembled WGS sequence"/>
</dbReference>
<name>A0A0R3WIT8_HYDTA</name>
<accession>A0A0R3WIT8</accession>
<gene>
    <name evidence="1" type="ORF">TTAC_LOCUS537</name>
</gene>
<sequence length="203" mass="22743">MRDISSEEMKNFLHSTLGITNLHSLDGICRASAKMNIDSTPTCKRYISPSAFVRTLSIMLRGTVDDRAEMAFYAIDFDSDGLLRKAVEIRRLLQDSFDASIAAQNAEIDPEEPIRDVANFLCDKLNCTITSHVSLQNFREKCQQQPWIVECLLPCIPEEKINYIFQSIFTTSVNIPSLEAAAQPTGPTIKCASMRRSAFSVVK</sequence>
<protein>
    <submittedName>
        <fullName evidence="3">EF-hand domain-containing protein</fullName>
    </submittedName>
</protein>
<evidence type="ECO:0000313" key="1">
    <source>
        <dbReference type="EMBL" id="VDM16598.1"/>
    </source>
</evidence>
<dbReference type="InterPro" id="IPR011992">
    <property type="entry name" value="EF-hand-dom_pair"/>
</dbReference>
<reference evidence="1 2" key="2">
    <citation type="submission" date="2018-11" db="EMBL/GenBank/DDBJ databases">
        <authorList>
            <consortium name="Pathogen Informatics"/>
        </authorList>
    </citation>
    <scope>NUCLEOTIDE SEQUENCE [LARGE SCALE GENOMIC DNA]</scope>
</reference>
<evidence type="ECO:0000313" key="3">
    <source>
        <dbReference type="WBParaSite" id="TTAC_0000053601-mRNA-1"/>
    </source>
</evidence>
<dbReference type="EMBL" id="UYWX01000051">
    <property type="protein sequence ID" value="VDM16598.1"/>
    <property type="molecule type" value="Genomic_DNA"/>
</dbReference>
<dbReference type="WBParaSite" id="TTAC_0000053601-mRNA-1">
    <property type="protein sequence ID" value="TTAC_0000053601-mRNA-1"/>
    <property type="gene ID" value="TTAC_0000053601"/>
</dbReference>
<proteinExistence type="predicted"/>
<dbReference type="SUPFAM" id="SSF47473">
    <property type="entry name" value="EF-hand"/>
    <property type="match status" value="1"/>
</dbReference>
<evidence type="ECO:0000313" key="2">
    <source>
        <dbReference type="Proteomes" id="UP000274429"/>
    </source>
</evidence>
<dbReference type="Gene3D" id="1.10.238.10">
    <property type="entry name" value="EF-hand"/>
    <property type="match status" value="1"/>
</dbReference>
<keyword evidence="2" id="KW-1185">Reference proteome</keyword>
<dbReference type="STRING" id="6205.A0A0R3WIT8"/>
<dbReference type="AlphaFoldDB" id="A0A0R3WIT8"/>
<reference evidence="3" key="1">
    <citation type="submission" date="2017-02" db="UniProtKB">
        <authorList>
            <consortium name="WormBaseParasite"/>
        </authorList>
    </citation>
    <scope>IDENTIFICATION</scope>
</reference>
<dbReference type="OrthoDB" id="191686at2759"/>
<organism evidence="3">
    <name type="scientific">Hydatigena taeniaeformis</name>
    <name type="common">Feline tapeworm</name>
    <name type="synonym">Taenia taeniaeformis</name>
    <dbReference type="NCBI Taxonomy" id="6205"/>
    <lineage>
        <taxon>Eukaryota</taxon>
        <taxon>Metazoa</taxon>
        <taxon>Spiralia</taxon>
        <taxon>Lophotrochozoa</taxon>
        <taxon>Platyhelminthes</taxon>
        <taxon>Cestoda</taxon>
        <taxon>Eucestoda</taxon>
        <taxon>Cyclophyllidea</taxon>
        <taxon>Taeniidae</taxon>
        <taxon>Hydatigera</taxon>
    </lineage>
</organism>